<keyword evidence="2" id="KW-1185">Reference proteome</keyword>
<sequence>MFKILKRVVLSPAFRVVINMSFALLHQRRANASKMSWASTRTDTSLWLTRWTLPSPSLPDTKLPHSILYSRTSYPLPLALSVGERGSCCCRHIHTPLRSRAAKQVNIDYPETHLSAVKPYNWRQMTSFRTKMADAGRRRGPGARMLAYPRLQSIVQDTTACVKVSVSSSVLPGAITMKILAPPDGPVISPVESFHIDCGLEFTNSNQHSAREEIRHRTKVIVTHRISKLKWQWASHISRRTDNPSRTRPLEWRPRIGKSKNWMSLAEDRAQWRANGEAYVQQWTKIGR</sequence>
<comment type="caution">
    <text evidence="1">The sequence shown here is derived from an EMBL/GenBank/DDBJ whole genome shotgun (WGS) entry which is preliminary data.</text>
</comment>
<reference evidence="1 2" key="1">
    <citation type="journal article" date="2022" name="Genome Biol. Evol.">
        <title>The Spruce Budworm Genome: Reconstructing the Evolutionary History of Antifreeze Proteins.</title>
        <authorList>
            <person name="Beliveau C."/>
            <person name="Gagne P."/>
            <person name="Picq S."/>
            <person name="Vernygora O."/>
            <person name="Keeling C.I."/>
            <person name="Pinkney K."/>
            <person name="Doucet D."/>
            <person name="Wen F."/>
            <person name="Johnston J.S."/>
            <person name="Maaroufi H."/>
            <person name="Boyle B."/>
            <person name="Laroche J."/>
            <person name="Dewar K."/>
            <person name="Juretic N."/>
            <person name="Blackburn G."/>
            <person name="Nisole A."/>
            <person name="Brunet B."/>
            <person name="Brandao M."/>
            <person name="Lumley L."/>
            <person name="Duan J."/>
            <person name="Quan G."/>
            <person name="Lucarotti C.J."/>
            <person name="Roe A.D."/>
            <person name="Sperling F.A.H."/>
            <person name="Levesque R.C."/>
            <person name="Cusson M."/>
        </authorList>
    </citation>
    <scope>NUCLEOTIDE SEQUENCE [LARGE SCALE GENOMIC DNA]</scope>
    <source>
        <strain evidence="1">Glfc:IPQL:Cfum</strain>
    </source>
</reference>
<evidence type="ECO:0000313" key="1">
    <source>
        <dbReference type="EMBL" id="KAI8434070.1"/>
    </source>
</evidence>
<name>A0ACC0KCY3_CHOFU</name>
<organism evidence="1 2">
    <name type="scientific">Choristoneura fumiferana</name>
    <name type="common">Spruce budworm moth</name>
    <name type="synonym">Archips fumiferana</name>
    <dbReference type="NCBI Taxonomy" id="7141"/>
    <lineage>
        <taxon>Eukaryota</taxon>
        <taxon>Metazoa</taxon>
        <taxon>Ecdysozoa</taxon>
        <taxon>Arthropoda</taxon>
        <taxon>Hexapoda</taxon>
        <taxon>Insecta</taxon>
        <taxon>Pterygota</taxon>
        <taxon>Neoptera</taxon>
        <taxon>Endopterygota</taxon>
        <taxon>Lepidoptera</taxon>
        <taxon>Glossata</taxon>
        <taxon>Ditrysia</taxon>
        <taxon>Tortricoidea</taxon>
        <taxon>Tortricidae</taxon>
        <taxon>Tortricinae</taxon>
        <taxon>Choristoneura</taxon>
    </lineage>
</organism>
<gene>
    <name evidence="1" type="ORF">MSG28_012219</name>
</gene>
<dbReference type="Proteomes" id="UP001064048">
    <property type="component" value="Chromosome 21"/>
</dbReference>
<evidence type="ECO:0000313" key="2">
    <source>
        <dbReference type="Proteomes" id="UP001064048"/>
    </source>
</evidence>
<accession>A0ACC0KCY3</accession>
<protein>
    <submittedName>
        <fullName evidence="1">Uncharacterized protein</fullName>
    </submittedName>
</protein>
<dbReference type="EMBL" id="CM046121">
    <property type="protein sequence ID" value="KAI8434070.1"/>
    <property type="molecule type" value="Genomic_DNA"/>
</dbReference>
<proteinExistence type="predicted"/>